<proteinExistence type="predicted"/>
<keyword evidence="2" id="KW-1185">Reference proteome</keyword>
<organism evidence="1 2">
    <name type="scientific">Austropuccinia psidii MF-1</name>
    <dbReference type="NCBI Taxonomy" id="1389203"/>
    <lineage>
        <taxon>Eukaryota</taxon>
        <taxon>Fungi</taxon>
        <taxon>Dikarya</taxon>
        <taxon>Basidiomycota</taxon>
        <taxon>Pucciniomycotina</taxon>
        <taxon>Pucciniomycetes</taxon>
        <taxon>Pucciniales</taxon>
        <taxon>Sphaerophragmiaceae</taxon>
        <taxon>Austropuccinia</taxon>
    </lineage>
</organism>
<protein>
    <submittedName>
        <fullName evidence="1">Uncharacterized protein</fullName>
    </submittedName>
</protein>
<evidence type="ECO:0000313" key="1">
    <source>
        <dbReference type="EMBL" id="MBW0560919.1"/>
    </source>
</evidence>
<dbReference type="EMBL" id="AVOT02070234">
    <property type="protein sequence ID" value="MBW0560919.1"/>
    <property type="molecule type" value="Genomic_DNA"/>
</dbReference>
<reference evidence="1" key="1">
    <citation type="submission" date="2021-03" db="EMBL/GenBank/DDBJ databases">
        <title>Draft genome sequence of rust myrtle Austropuccinia psidii MF-1, a brazilian biotype.</title>
        <authorList>
            <person name="Quecine M.C."/>
            <person name="Pachon D.M.R."/>
            <person name="Bonatelli M.L."/>
            <person name="Correr F.H."/>
            <person name="Franceschini L.M."/>
            <person name="Leite T.F."/>
            <person name="Margarido G.R.A."/>
            <person name="Almeida C.A."/>
            <person name="Ferrarezi J.A."/>
            <person name="Labate C.A."/>
        </authorList>
    </citation>
    <scope>NUCLEOTIDE SEQUENCE</scope>
    <source>
        <strain evidence="1">MF-1</strain>
    </source>
</reference>
<dbReference type="Proteomes" id="UP000765509">
    <property type="component" value="Unassembled WGS sequence"/>
</dbReference>
<name>A0A9Q3JFL0_9BASI</name>
<dbReference type="AlphaFoldDB" id="A0A9Q3JFL0"/>
<comment type="caution">
    <text evidence="1">The sequence shown here is derived from an EMBL/GenBank/DDBJ whole genome shotgun (WGS) entry which is preliminary data.</text>
</comment>
<gene>
    <name evidence="1" type="ORF">O181_100634</name>
</gene>
<accession>A0A9Q3JFL0</accession>
<evidence type="ECO:0000313" key="2">
    <source>
        <dbReference type="Proteomes" id="UP000765509"/>
    </source>
</evidence>
<sequence>MPICKPQALGWQTGPPRGMDICNMAKLNQDLSIFTKSDKFGQDLQNKKWPDNLKRQLEDSISEDELPNIVHKLINKTEETFQTLVDGNEKINGNPFKNNPKKKEVRFSENNEISDGEIINETEKVLRIMEERDKNLKETYHINFLDRPLKNQEEPYGWELENPEFIQKPPNEDEETEPSLENEYSYLYLPYINFEELYGNEDQEILCEDKYLCHLPGAELNKIKFLELLTEEGIKGNLSN</sequence>